<proteinExistence type="predicted"/>
<keyword evidence="3" id="KW-1185">Reference proteome</keyword>
<organism evidence="2 3">
    <name type="scientific">Actinoplanes sandaracinus</name>
    <dbReference type="NCBI Taxonomy" id="3045177"/>
    <lineage>
        <taxon>Bacteria</taxon>
        <taxon>Bacillati</taxon>
        <taxon>Actinomycetota</taxon>
        <taxon>Actinomycetes</taxon>
        <taxon>Micromonosporales</taxon>
        <taxon>Micromonosporaceae</taxon>
        <taxon>Actinoplanes</taxon>
    </lineage>
</organism>
<name>A0ABT6WBW7_9ACTN</name>
<evidence type="ECO:0000313" key="3">
    <source>
        <dbReference type="Proteomes" id="UP001241758"/>
    </source>
</evidence>
<keyword evidence="1" id="KW-0732">Signal</keyword>
<evidence type="ECO:0000313" key="2">
    <source>
        <dbReference type="EMBL" id="MDI6097236.1"/>
    </source>
</evidence>
<comment type="caution">
    <text evidence="2">The sequence shown here is derived from an EMBL/GenBank/DDBJ whole genome shotgun (WGS) entry which is preliminary data.</text>
</comment>
<protein>
    <recommendedName>
        <fullName evidence="4">Lipoprotein</fullName>
    </recommendedName>
</protein>
<gene>
    <name evidence="2" type="ORF">QLQ12_01255</name>
</gene>
<feature type="signal peptide" evidence="1">
    <location>
        <begin position="1"/>
        <end position="18"/>
    </location>
</feature>
<reference evidence="2 3" key="1">
    <citation type="submission" date="2023-05" db="EMBL/GenBank/DDBJ databases">
        <title>Actinoplanes sp. NEAU-A12 genome sequencing.</title>
        <authorList>
            <person name="Wang Z.-S."/>
        </authorList>
    </citation>
    <scope>NUCLEOTIDE SEQUENCE [LARGE SCALE GENOMIC DNA]</scope>
    <source>
        <strain evidence="2 3">NEAU-A12</strain>
    </source>
</reference>
<sequence>MKIRAAAIVAVTVALATAGCTDSDEPTNVGASASGVPSGAAPSSMTFEEAYRRLPMAGPENAPIIWDLSQTADTEEVLAARRSLAFWYWEGSSTDWTSIIPIGRLLFTDRFYQQSLAPFADVTNNEEPSSGPIWVKTMGVEKTGPDQVRVTFCTDRGHWRDADDEPGVRKDRANLESYVLKHEQTGDGERRWLTDSLIDNAVDREAQYGAECTKWAQHQP</sequence>
<dbReference type="Proteomes" id="UP001241758">
    <property type="component" value="Unassembled WGS sequence"/>
</dbReference>
<evidence type="ECO:0008006" key="4">
    <source>
        <dbReference type="Google" id="ProtNLM"/>
    </source>
</evidence>
<dbReference type="EMBL" id="JASCTH010000001">
    <property type="protein sequence ID" value="MDI6097236.1"/>
    <property type="molecule type" value="Genomic_DNA"/>
</dbReference>
<dbReference type="PROSITE" id="PS51257">
    <property type="entry name" value="PROKAR_LIPOPROTEIN"/>
    <property type="match status" value="1"/>
</dbReference>
<feature type="chain" id="PRO_5045489818" description="Lipoprotein" evidence="1">
    <location>
        <begin position="19"/>
        <end position="220"/>
    </location>
</feature>
<dbReference type="RefSeq" id="WP_282756515.1">
    <property type="nucleotide sequence ID" value="NZ_JASCTH010000001.1"/>
</dbReference>
<evidence type="ECO:0000256" key="1">
    <source>
        <dbReference type="SAM" id="SignalP"/>
    </source>
</evidence>
<accession>A0ABT6WBW7</accession>